<evidence type="ECO:0000313" key="9">
    <source>
        <dbReference type="Proteomes" id="UP001597294"/>
    </source>
</evidence>
<dbReference type="SUPFAM" id="SSF52540">
    <property type="entry name" value="P-loop containing nucleoside triphosphate hydrolases"/>
    <property type="match status" value="1"/>
</dbReference>
<proteinExistence type="inferred from homology"/>
<evidence type="ECO:0000256" key="2">
    <source>
        <dbReference type="ARBA" id="ARBA00010393"/>
    </source>
</evidence>
<dbReference type="Pfam" id="PF02562">
    <property type="entry name" value="PhoH"/>
    <property type="match status" value="1"/>
</dbReference>
<evidence type="ECO:0000259" key="7">
    <source>
        <dbReference type="Pfam" id="PF02562"/>
    </source>
</evidence>
<name>A0ABW5BIS0_9PROT</name>
<dbReference type="InterPro" id="IPR051451">
    <property type="entry name" value="PhoH2-like"/>
</dbReference>
<dbReference type="PANTHER" id="PTHR30473:SF1">
    <property type="entry name" value="PHOH-LIKE PROTEIN"/>
    <property type="match status" value="1"/>
</dbReference>
<keyword evidence="9" id="KW-1185">Reference proteome</keyword>
<comment type="similarity">
    <text evidence="2">Belongs to the PhoH family.</text>
</comment>
<organism evidence="8 9">
    <name type="scientific">Kiloniella antarctica</name>
    <dbReference type="NCBI Taxonomy" id="1550907"/>
    <lineage>
        <taxon>Bacteria</taxon>
        <taxon>Pseudomonadati</taxon>
        <taxon>Pseudomonadota</taxon>
        <taxon>Alphaproteobacteria</taxon>
        <taxon>Rhodospirillales</taxon>
        <taxon>Kiloniellaceae</taxon>
        <taxon>Kiloniella</taxon>
    </lineage>
</organism>
<dbReference type="InterPro" id="IPR027417">
    <property type="entry name" value="P-loop_NTPase"/>
</dbReference>
<sequence length="349" mass="38470">MTARARNGQTTGGARQNKLLEFDNNSLLPMLYGEHNQNLVRLEQHLGVDLASRGNQVSISGNKDSVATAKVVLKALYERLEKGLEVGNGDVDAVVRMAQITPDFEEVEKAVESTHGDELAIVTRKRRLNPRSPGQADYIKAMQQHELVFGVGPAGTGKTYMAVAYGVSLLLNGEVERIILSRPAVEAGERLGFLPGDMKDKVDPYLRPLYDALHDMLPSDQVLSRLENGEIEIAPLAFMRGRTLSNAFVILDEAQNTTPVQMKMFLTRLGERSRMVVTGDLSQVDLPNGQPSGLRDASDTLAKLEEVGFVQFAHADIVRHELVTKIVRAYDNRSKSNRGAAKERDFFDG</sequence>
<keyword evidence="3" id="KW-0963">Cytoplasm</keyword>
<keyword evidence="4" id="KW-0547">Nucleotide-binding</keyword>
<evidence type="ECO:0000256" key="1">
    <source>
        <dbReference type="ARBA" id="ARBA00004496"/>
    </source>
</evidence>
<gene>
    <name evidence="8" type="ORF">ACFSKO_04070</name>
</gene>
<evidence type="ECO:0000256" key="3">
    <source>
        <dbReference type="ARBA" id="ARBA00022490"/>
    </source>
</evidence>
<evidence type="ECO:0000256" key="6">
    <source>
        <dbReference type="ARBA" id="ARBA00039970"/>
    </source>
</evidence>
<dbReference type="EMBL" id="JBHUII010000001">
    <property type="protein sequence ID" value="MFD2204768.1"/>
    <property type="molecule type" value="Genomic_DNA"/>
</dbReference>
<dbReference type="InterPro" id="IPR003714">
    <property type="entry name" value="PhoH"/>
</dbReference>
<accession>A0ABW5BIS0</accession>
<keyword evidence="5" id="KW-0067">ATP-binding</keyword>
<dbReference type="Gene3D" id="3.40.50.300">
    <property type="entry name" value="P-loop containing nucleotide triphosphate hydrolases"/>
    <property type="match status" value="1"/>
</dbReference>
<evidence type="ECO:0000313" key="8">
    <source>
        <dbReference type="EMBL" id="MFD2204768.1"/>
    </source>
</evidence>
<dbReference type="RefSeq" id="WP_380248676.1">
    <property type="nucleotide sequence ID" value="NZ_JBHUII010000001.1"/>
</dbReference>
<comment type="caution">
    <text evidence="8">The sequence shown here is derived from an EMBL/GenBank/DDBJ whole genome shotgun (WGS) entry which is preliminary data.</text>
</comment>
<evidence type="ECO:0000256" key="4">
    <source>
        <dbReference type="ARBA" id="ARBA00022741"/>
    </source>
</evidence>
<protein>
    <recommendedName>
        <fullName evidence="6">PhoH-like protein</fullName>
    </recommendedName>
</protein>
<feature type="domain" description="PhoH-like protein" evidence="7">
    <location>
        <begin position="128"/>
        <end position="331"/>
    </location>
</feature>
<comment type="subcellular location">
    <subcellularLocation>
        <location evidence="1">Cytoplasm</location>
    </subcellularLocation>
</comment>
<reference evidence="9" key="1">
    <citation type="journal article" date="2019" name="Int. J. Syst. Evol. Microbiol.">
        <title>The Global Catalogue of Microorganisms (GCM) 10K type strain sequencing project: providing services to taxonomists for standard genome sequencing and annotation.</title>
        <authorList>
            <consortium name="The Broad Institute Genomics Platform"/>
            <consortium name="The Broad Institute Genome Sequencing Center for Infectious Disease"/>
            <person name="Wu L."/>
            <person name="Ma J."/>
        </authorList>
    </citation>
    <scope>NUCLEOTIDE SEQUENCE [LARGE SCALE GENOMIC DNA]</scope>
    <source>
        <strain evidence="9">CGMCC 4.7192</strain>
    </source>
</reference>
<dbReference type="Proteomes" id="UP001597294">
    <property type="component" value="Unassembled WGS sequence"/>
</dbReference>
<evidence type="ECO:0000256" key="5">
    <source>
        <dbReference type="ARBA" id="ARBA00022840"/>
    </source>
</evidence>
<dbReference type="PANTHER" id="PTHR30473">
    <property type="entry name" value="PROTEIN PHOH"/>
    <property type="match status" value="1"/>
</dbReference>